<feature type="domain" description="N-acetyltransferase" evidence="1">
    <location>
        <begin position="9"/>
        <end position="177"/>
    </location>
</feature>
<dbReference type="RefSeq" id="WP_100353875.1">
    <property type="nucleotide sequence ID" value="NZ_PCGR01000003.1"/>
</dbReference>
<dbReference type="Gene3D" id="3.40.630.30">
    <property type="match status" value="1"/>
</dbReference>
<dbReference type="PANTHER" id="PTHR43792:SF1">
    <property type="entry name" value="N-ACETYLTRANSFERASE DOMAIN-CONTAINING PROTEIN"/>
    <property type="match status" value="1"/>
</dbReference>
<proteinExistence type="predicted"/>
<accession>A0A2M9EY06</accession>
<dbReference type="EMBL" id="PCGR01000003">
    <property type="protein sequence ID" value="PJK16095.1"/>
    <property type="molecule type" value="Genomic_DNA"/>
</dbReference>
<keyword evidence="2" id="KW-0808">Transferase</keyword>
<gene>
    <name evidence="2" type="ORF">CQS04_09250</name>
</gene>
<dbReference type="InterPro" id="IPR000182">
    <property type="entry name" value="GNAT_dom"/>
</dbReference>
<evidence type="ECO:0000313" key="3">
    <source>
        <dbReference type="Proteomes" id="UP000228680"/>
    </source>
</evidence>
<dbReference type="SUPFAM" id="SSF55729">
    <property type="entry name" value="Acyl-CoA N-acyltransferases (Nat)"/>
    <property type="match status" value="1"/>
</dbReference>
<dbReference type="InterPro" id="IPR016181">
    <property type="entry name" value="Acyl_CoA_acyltransferase"/>
</dbReference>
<protein>
    <submittedName>
        <fullName evidence="2">GNAT family N-acetyltransferase</fullName>
    </submittedName>
</protein>
<dbReference type="OrthoDB" id="9798081at2"/>
<comment type="caution">
    <text evidence="2">The sequence shown here is derived from an EMBL/GenBank/DDBJ whole genome shotgun (WGS) entry which is preliminary data.</text>
</comment>
<dbReference type="Proteomes" id="UP000228680">
    <property type="component" value="Unassembled WGS sequence"/>
</dbReference>
<dbReference type="InterPro" id="IPR051531">
    <property type="entry name" value="N-acetyltransferase"/>
</dbReference>
<evidence type="ECO:0000313" key="2">
    <source>
        <dbReference type="EMBL" id="PJK16095.1"/>
    </source>
</evidence>
<name>A0A2M9EY06_9BACL</name>
<keyword evidence="3" id="KW-1185">Reference proteome</keyword>
<organism evidence="2 3">
    <name type="scientific">Chryseomicrobium excrementi</name>
    <dbReference type="NCBI Taxonomy" id="2041346"/>
    <lineage>
        <taxon>Bacteria</taxon>
        <taxon>Bacillati</taxon>
        <taxon>Bacillota</taxon>
        <taxon>Bacilli</taxon>
        <taxon>Bacillales</taxon>
        <taxon>Caryophanaceae</taxon>
        <taxon>Chryseomicrobium</taxon>
    </lineage>
</organism>
<dbReference type="PANTHER" id="PTHR43792">
    <property type="entry name" value="GNAT FAMILY, PUTATIVE (AFU_ORTHOLOGUE AFUA_3G00765)-RELATED-RELATED"/>
    <property type="match status" value="1"/>
</dbReference>
<sequence>MIYIETPRLRLHDWKEADFEPFSRMNADEEVMRYFPKTLSKEESDAFAQAIIAEIKEFGFGLYAVEVKEANEFIGFIGFHRATFESDFTPCIEIGWRLKKEAWGRGYATEGAKACLQYGFEELGFDEIFSFTAAINEPSKQVMKKIGLQFVKEFDHPRVDKDSPLLKHVLYHIQSNDYKKLK</sequence>
<dbReference type="AlphaFoldDB" id="A0A2M9EY06"/>
<reference evidence="2 3" key="1">
    <citation type="submission" date="2017-10" db="EMBL/GenBank/DDBJ databases">
        <title>Draft genome of Chryseomicrobium casticus sp. nov.</title>
        <authorList>
            <person name="Chakraborty R."/>
            <person name="Saha T."/>
        </authorList>
    </citation>
    <scope>NUCLEOTIDE SEQUENCE [LARGE SCALE GENOMIC DNA]</scope>
    <source>
        <strain evidence="2 3">ET03</strain>
    </source>
</reference>
<dbReference type="GO" id="GO:0016747">
    <property type="term" value="F:acyltransferase activity, transferring groups other than amino-acyl groups"/>
    <property type="evidence" value="ECO:0007669"/>
    <property type="project" value="InterPro"/>
</dbReference>
<dbReference type="Pfam" id="PF13302">
    <property type="entry name" value="Acetyltransf_3"/>
    <property type="match status" value="1"/>
</dbReference>
<evidence type="ECO:0000259" key="1">
    <source>
        <dbReference type="PROSITE" id="PS51186"/>
    </source>
</evidence>
<dbReference type="PROSITE" id="PS51186">
    <property type="entry name" value="GNAT"/>
    <property type="match status" value="1"/>
</dbReference>